<gene>
    <name evidence="4" type="ORF">OBBRIDRAFT_835137</name>
</gene>
<dbReference type="Proteomes" id="UP000250043">
    <property type="component" value="Unassembled WGS sequence"/>
</dbReference>
<dbReference type="PANTHER" id="PTHR10845:SF192">
    <property type="entry name" value="DOUBLE HIT, ISOFORM B"/>
    <property type="match status" value="1"/>
</dbReference>
<dbReference type="GO" id="GO:0035556">
    <property type="term" value="P:intracellular signal transduction"/>
    <property type="evidence" value="ECO:0007669"/>
    <property type="project" value="InterPro"/>
</dbReference>
<sequence>MASETIEIERIGVTSAKSQIDLLRFASLMCALKWSSKRPLLGTVSYSYFYGGDAVEYLTSSSLSDIDGVSNTTITPMPMTNEEAEEWCRGLISAHLIEKNFSSPRTSFTKSRNYTLTPKGLHVLEQLVNIDNIADNGLRPLFSSQPIPQKMLHLQRRPEDGSIIFSEPMITTLFRCLAGPQPNFIGQELHSKRGVWLEGIPLSTIRQSSSDGLYESTSKDCFYSQTVLDWLCDSTTVSGTEEAAKVAAHFARRGLIARVPRPNRKPDANPKWERVGNIRESNTDSECLTCILRDSNLLSLFLKFTRSQNFEDNVSFYLDVQKLKPVHMSASEENSALPPKDAIYHIYEEYLAPFGPKQLNLDGDLRRELSAYLSHIIPITITKSHDDGVRQRAAVALDGMQSSLMIRLYDRIQKVIFRILAKELVPKFIDTPYFFAVSNERCGTLDISLSDANNLVQFASQEHEDRDRVYISISKKAFYRSR</sequence>
<dbReference type="Gene3D" id="1.10.167.10">
    <property type="entry name" value="Regulator of G-protein Signalling 4, domain 2"/>
    <property type="match status" value="1"/>
</dbReference>
<dbReference type="GO" id="GO:0009968">
    <property type="term" value="P:negative regulation of signal transduction"/>
    <property type="evidence" value="ECO:0007669"/>
    <property type="project" value="UniProtKB-KW"/>
</dbReference>
<dbReference type="PROSITE" id="PS50132">
    <property type="entry name" value="RGS"/>
    <property type="match status" value="1"/>
</dbReference>
<accession>A0A8E2DKQ9</accession>
<dbReference type="AlphaFoldDB" id="A0A8E2DKQ9"/>
<keyword evidence="1" id="KW-0734">Signal transduction inhibitor</keyword>
<dbReference type="SUPFAM" id="SSF46785">
    <property type="entry name" value="Winged helix' DNA-binding domain"/>
    <property type="match status" value="1"/>
</dbReference>
<dbReference type="InterPro" id="IPR000591">
    <property type="entry name" value="DEP_dom"/>
</dbReference>
<dbReference type="SUPFAM" id="SSF48097">
    <property type="entry name" value="Regulator of G-protein signaling, RGS"/>
    <property type="match status" value="1"/>
</dbReference>
<dbReference type="InterPro" id="IPR058855">
    <property type="entry name" value="RGS1/SST2-like_Fungal-DR"/>
</dbReference>
<dbReference type="SMART" id="SM00315">
    <property type="entry name" value="RGS"/>
    <property type="match status" value="1"/>
</dbReference>
<dbReference type="PANTHER" id="PTHR10845">
    <property type="entry name" value="REGULATOR OF G PROTEIN SIGNALING"/>
    <property type="match status" value="1"/>
</dbReference>
<dbReference type="EMBL" id="KV722407">
    <property type="protein sequence ID" value="OCH90296.1"/>
    <property type="molecule type" value="Genomic_DNA"/>
</dbReference>
<evidence type="ECO:0000256" key="1">
    <source>
        <dbReference type="ARBA" id="ARBA00022700"/>
    </source>
</evidence>
<dbReference type="Pfam" id="PF00615">
    <property type="entry name" value="RGS"/>
    <property type="match status" value="1"/>
</dbReference>
<dbReference type="PROSITE" id="PS50186">
    <property type="entry name" value="DEP"/>
    <property type="match status" value="1"/>
</dbReference>
<feature type="domain" description="DEP" evidence="3">
    <location>
        <begin position="201"/>
        <end position="259"/>
    </location>
</feature>
<evidence type="ECO:0000259" key="2">
    <source>
        <dbReference type="PROSITE" id="PS50132"/>
    </source>
</evidence>
<proteinExistence type="predicted"/>
<protein>
    <submittedName>
        <fullName evidence="4">Regulator of G protein signaling superfamily</fullName>
    </submittedName>
</protein>
<organism evidence="4 5">
    <name type="scientific">Obba rivulosa</name>
    <dbReference type="NCBI Taxonomy" id="1052685"/>
    <lineage>
        <taxon>Eukaryota</taxon>
        <taxon>Fungi</taxon>
        <taxon>Dikarya</taxon>
        <taxon>Basidiomycota</taxon>
        <taxon>Agaricomycotina</taxon>
        <taxon>Agaricomycetes</taxon>
        <taxon>Polyporales</taxon>
        <taxon>Gelatoporiaceae</taxon>
        <taxon>Obba</taxon>
    </lineage>
</organism>
<dbReference type="Pfam" id="PF25889">
    <property type="entry name" value="WHD_Fungal_DR"/>
    <property type="match status" value="1"/>
</dbReference>
<name>A0A8E2DKQ9_9APHY</name>
<evidence type="ECO:0000313" key="5">
    <source>
        <dbReference type="Proteomes" id="UP000250043"/>
    </source>
</evidence>
<dbReference type="InterPro" id="IPR044926">
    <property type="entry name" value="RGS_subdomain_2"/>
</dbReference>
<dbReference type="InterPro" id="IPR036388">
    <property type="entry name" value="WH-like_DNA-bd_sf"/>
</dbReference>
<reference evidence="4 5" key="1">
    <citation type="submission" date="2016-07" db="EMBL/GenBank/DDBJ databases">
        <title>Draft genome of the white-rot fungus Obba rivulosa 3A-2.</title>
        <authorList>
            <consortium name="DOE Joint Genome Institute"/>
            <person name="Miettinen O."/>
            <person name="Riley R."/>
            <person name="Acob R."/>
            <person name="Barry K."/>
            <person name="Cullen D."/>
            <person name="De Vries R."/>
            <person name="Hainaut M."/>
            <person name="Hatakka A."/>
            <person name="Henrissat B."/>
            <person name="Hilden K."/>
            <person name="Kuo R."/>
            <person name="Labutti K."/>
            <person name="Lipzen A."/>
            <person name="Makela M.R."/>
            <person name="Sandor L."/>
            <person name="Spatafora J.W."/>
            <person name="Grigoriev I.V."/>
            <person name="Hibbett D.S."/>
        </authorList>
    </citation>
    <scope>NUCLEOTIDE SEQUENCE [LARGE SCALE GENOMIC DNA]</scope>
    <source>
        <strain evidence="4 5">3A-2</strain>
    </source>
</reference>
<feature type="domain" description="RGS" evidence="2">
    <location>
        <begin position="287"/>
        <end position="434"/>
    </location>
</feature>
<evidence type="ECO:0000259" key="3">
    <source>
        <dbReference type="PROSITE" id="PS50186"/>
    </source>
</evidence>
<dbReference type="InterPro" id="IPR036305">
    <property type="entry name" value="RGS_sf"/>
</dbReference>
<dbReference type="OrthoDB" id="196547at2759"/>
<dbReference type="InterPro" id="IPR036390">
    <property type="entry name" value="WH_DNA-bd_sf"/>
</dbReference>
<dbReference type="InterPro" id="IPR016137">
    <property type="entry name" value="RGS"/>
</dbReference>
<dbReference type="Gene3D" id="1.10.10.10">
    <property type="entry name" value="Winged helix-like DNA-binding domain superfamily/Winged helix DNA-binding domain"/>
    <property type="match status" value="1"/>
</dbReference>
<evidence type="ECO:0000313" key="4">
    <source>
        <dbReference type="EMBL" id="OCH90296.1"/>
    </source>
</evidence>
<keyword evidence="5" id="KW-1185">Reference proteome</keyword>